<dbReference type="RefSeq" id="WP_099876584.1">
    <property type="nucleotide sequence ID" value="NZ_JAFFZM010000035.1"/>
</dbReference>
<dbReference type="GeneID" id="96263556"/>
<dbReference type="Pfam" id="PF19979">
    <property type="entry name" value="DUF6415"/>
    <property type="match status" value="1"/>
</dbReference>
<dbReference type="EMBL" id="JAFFZM010000035">
    <property type="protein sequence ID" value="MBO8203180.1"/>
    <property type="molecule type" value="Genomic_DNA"/>
</dbReference>
<evidence type="ECO:0000313" key="1">
    <source>
        <dbReference type="EMBL" id="MBO8203180.1"/>
    </source>
</evidence>
<accession>A0ABS3Y695</accession>
<keyword evidence="2" id="KW-1185">Reference proteome</keyword>
<dbReference type="Proteomes" id="UP000721954">
    <property type="component" value="Unassembled WGS sequence"/>
</dbReference>
<proteinExistence type="predicted"/>
<evidence type="ECO:0000313" key="2">
    <source>
        <dbReference type="Proteomes" id="UP000721954"/>
    </source>
</evidence>
<dbReference type="InterPro" id="IPR046300">
    <property type="entry name" value="DUF6415"/>
</dbReference>
<reference evidence="1 2" key="1">
    <citation type="submission" date="2021-02" db="EMBL/GenBank/DDBJ databases">
        <title>Streptomyces spirodelae sp. nov., isolated from duckweed.</title>
        <authorList>
            <person name="Saimee Y."/>
            <person name="Duangmal K."/>
        </authorList>
    </citation>
    <scope>NUCLEOTIDE SEQUENCE [LARGE SCALE GENOMIC DNA]</scope>
    <source>
        <strain evidence="1 2">DSM 42105</strain>
    </source>
</reference>
<name>A0ABS3Y695_9ACTN</name>
<sequence length="114" mass="12353">MARTLAKLRSYHNSDLPTLDEILDALESVLDAHTDLSPADAPAVAERLHRAFRTVVHAASAPGSTVDGGALTRARRVLFSQEQCPKEPEAAVGYLRRLALATEELLTALEATYE</sequence>
<organism evidence="1 2">
    <name type="scientific">Streptomyces smyrnaeus</name>
    <dbReference type="NCBI Taxonomy" id="1387713"/>
    <lineage>
        <taxon>Bacteria</taxon>
        <taxon>Bacillati</taxon>
        <taxon>Actinomycetota</taxon>
        <taxon>Actinomycetes</taxon>
        <taxon>Kitasatosporales</taxon>
        <taxon>Streptomycetaceae</taxon>
        <taxon>Streptomyces</taxon>
    </lineage>
</organism>
<comment type="caution">
    <text evidence="1">The sequence shown here is derived from an EMBL/GenBank/DDBJ whole genome shotgun (WGS) entry which is preliminary data.</text>
</comment>
<gene>
    <name evidence="1" type="ORF">JW613_33605</name>
</gene>
<protein>
    <submittedName>
        <fullName evidence="1">Uncharacterized protein</fullName>
    </submittedName>
</protein>